<evidence type="ECO:0000256" key="27">
    <source>
        <dbReference type="ARBA" id="ARBA00059426"/>
    </source>
</evidence>
<keyword evidence="33" id="KW-1185">Reference proteome</keyword>
<evidence type="ECO:0000256" key="14">
    <source>
        <dbReference type="ARBA" id="ARBA00047289"/>
    </source>
</evidence>
<comment type="catalytic activity">
    <reaction evidence="21">
        <text>a 5'-end CoA-ribonucleoside in mRNA + H2O = a 5'-end phospho-adenosine-phospho-ribonucleoside in mRNA + (R)-4'-phosphopantetheine + 2 H(+)</text>
        <dbReference type="Rhea" id="RHEA:67592"/>
        <dbReference type="Rhea" id="RHEA-COMP:15719"/>
        <dbReference type="Rhea" id="RHEA-COMP:17276"/>
        <dbReference type="ChEBI" id="CHEBI:15377"/>
        <dbReference type="ChEBI" id="CHEBI:15378"/>
        <dbReference type="ChEBI" id="CHEBI:61723"/>
        <dbReference type="ChEBI" id="CHEBI:144051"/>
        <dbReference type="ChEBI" id="CHEBI:172371"/>
    </reaction>
    <physiologicalReaction direction="left-to-right" evidence="21">
        <dbReference type="Rhea" id="RHEA:67593"/>
    </physiologicalReaction>
</comment>
<feature type="domain" description="Nudix hydrolase" evidence="31">
    <location>
        <begin position="29"/>
        <end position="164"/>
    </location>
</feature>
<comment type="catalytic activity">
    <reaction evidence="16">
        <text>tetradecanoyl-CoA + H2O = tetradecanoyl-4'-phosphopantetheine + adenosine 3',5'-bisphosphate + 2 H(+)</text>
        <dbReference type="Rhea" id="RHEA:50028"/>
        <dbReference type="ChEBI" id="CHEBI:15377"/>
        <dbReference type="ChEBI" id="CHEBI:15378"/>
        <dbReference type="ChEBI" id="CHEBI:57385"/>
        <dbReference type="ChEBI" id="CHEBI:58343"/>
        <dbReference type="ChEBI" id="CHEBI:132017"/>
    </reaction>
    <physiologicalReaction direction="left-to-right" evidence="16">
        <dbReference type="Rhea" id="RHEA:50029"/>
    </physiologicalReaction>
</comment>
<dbReference type="OrthoDB" id="206213at2759"/>
<comment type="subunit">
    <text evidence="5">Monomer.</text>
</comment>
<evidence type="ECO:0000256" key="9">
    <source>
        <dbReference type="ARBA" id="ARBA00022884"/>
    </source>
</evidence>
<evidence type="ECO:0000256" key="15">
    <source>
        <dbReference type="ARBA" id="ARBA00047369"/>
    </source>
</evidence>
<comment type="catalytic activity">
    <reaction evidence="22">
        <text>choloyl-CoA + H2O = S-choloyl-4'-phosphopantetheine + adenosine 3',5'-bisphosphate + 2 H(+)</text>
        <dbReference type="Rhea" id="RHEA:50036"/>
        <dbReference type="ChEBI" id="CHEBI:15377"/>
        <dbReference type="ChEBI" id="CHEBI:15378"/>
        <dbReference type="ChEBI" id="CHEBI:57373"/>
        <dbReference type="ChEBI" id="CHEBI:58343"/>
        <dbReference type="ChEBI" id="CHEBI:132020"/>
    </reaction>
    <physiologicalReaction direction="left-to-right" evidence="22">
        <dbReference type="Rhea" id="RHEA:50037"/>
    </physiologicalReaction>
</comment>
<evidence type="ECO:0000256" key="19">
    <source>
        <dbReference type="ARBA" id="ARBA00047757"/>
    </source>
</evidence>
<evidence type="ECO:0000256" key="22">
    <source>
        <dbReference type="ARBA" id="ARBA00048961"/>
    </source>
</evidence>
<evidence type="ECO:0000256" key="1">
    <source>
        <dbReference type="ARBA" id="ARBA00001936"/>
    </source>
</evidence>
<dbReference type="InterPro" id="IPR015797">
    <property type="entry name" value="NUDIX_hydrolase-like_dom_sf"/>
</dbReference>
<dbReference type="CDD" id="cd03426">
    <property type="entry name" value="NUDIX_CoAse_Nudt7"/>
    <property type="match status" value="1"/>
</dbReference>
<comment type="catalytic activity">
    <reaction evidence="15">
        <text>malonyl-CoA + H2O = malonyl-4'-phosphopantetheine + adenosine 3',5'-bisphosphate + 2 H(+)</text>
        <dbReference type="Rhea" id="RHEA:67468"/>
        <dbReference type="ChEBI" id="CHEBI:15377"/>
        <dbReference type="ChEBI" id="CHEBI:15378"/>
        <dbReference type="ChEBI" id="CHEBI:57384"/>
        <dbReference type="ChEBI" id="CHEBI:58343"/>
        <dbReference type="ChEBI" id="CHEBI:172363"/>
    </reaction>
    <physiologicalReaction direction="left-to-right" evidence="15">
        <dbReference type="Rhea" id="RHEA:67469"/>
    </physiologicalReaction>
</comment>
<dbReference type="InterPro" id="IPR000059">
    <property type="entry name" value="NUDIX_hydrolase_NudL_CS"/>
</dbReference>
<comment type="similarity">
    <text evidence="4">Belongs to the Nudix hydrolase family. PCD1 subfamily.</text>
</comment>
<dbReference type="GO" id="GO:0000287">
    <property type="term" value="F:magnesium ion binding"/>
    <property type="evidence" value="ECO:0007669"/>
    <property type="project" value="InterPro"/>
</dbReference>
<evidence type="ECO:0000256" key="29">
    <source>
        <dbReference type="ARBA" id="ARBA00079598"/>
    </source>
</evidence>
<comment type="catalytic activity">
    <reaction evidence="14">
        <text>octanoyl-CoA + H2O = S-octanoyl-4'-phosphopantetheine + adenosine 3',5'-bisphosphate + 2 H(+)</text>
        <dbReference type="Rhea" id="RHEA:50016"/>
        <dbReference type="ChEBI" id="CHEBI:15377"/>
        <dbReference type="ChEBI" id="CHEBI:15378"/>
        <dbReference type="ChEBI" id="CHEBI:57386"/>
        <dbReference type="ChEBI" id="CHEBI:58343"/>
        <dbReference type="ChEBI" id="CHEBI:132013"/>
    </reaction>
    <physiologicalReaction direction="left-to-right" evidence="14">
        <dbReference type="Rhea" id="RHEA:50017"/>
    </physiologicalReaction>
</comment>
<dbReference type="FunFam" id="3.90.79.10:FF:000049">
    <property type="entry name" value="Peroxisomal coenzyme A diphosphatase NUDT7"/>
    <property type="match status" value="1"/>
</dbReference>
<keyword evidence="7" id="KW-0378">Hydrolase</keyword>
<dbReference type="GO" id="GO:0010945">
    <property type="term" value="F:coenzyme A diphosphatase activity"/>
    <property type="evidence" value="ECO:0007669"/>
    <property type="project" value="UniProtKB-EC"/>
</dbReference>
<dbReference type="PROSITE" id="PS01293">
    <property type="entry name" value="NUDIX_COA"/>
    <property type="match status" value="1"/>
</dbReference>
<sequence>MDKDYSALDKIKNAIKKHDVGSRFTSYPLRKASVLLPVFIKQGKPYLLLTVRSMKLKTMPGDVCFPGGQQEATDRDDIETALREAKEEIGLCPEQVEVIGRLVPYISMSPRYLITPVVAMVQEPFHVCLDPDEVTEVFMVPLDFFINCENYTSVYINLLPFGTRKIHNLHYEDKQKNKTYKIWGLTAHFAVLLAVILLEQLPLYDSSYDLKSILMDSENYLIASSPSKL</sequence>
<keyword evidence="6" id="KW-0479">Metal-binding</keyword>
<evidence type="ECO:0000256" key="5">
    <source>
        <dbReference type="ARBA" id="ARBA00011245"/>
    </source>
</evidence>
<organism evidence="32 33">
    <name type="scientific">Hymenochirus boettgeri</name>
    <name type="common">Congo dwarf clawed frog</name>
    <dbReference type="NCBI Taxonomy" id="247094"/>
    <lineage>
        <taxon>Eukaryota</taxon>
        <taxon>Metazoa</taxon>
        <taxon>Chordata</taxon>
        <taxon>Craniata</taxon>
        <taxon>Vertebrata</taxon>
        <taxon>Euteleostomi</taxon>
        <taxon>Amphibia</taxon>
        <taxon>Batrachia</taxon>
        <taxon>Anura</taxon>
        <taxon>Pipoidea</taxon>
        <taxon>Pipidae</taxon>
        <taxon>Pipinae</taxon>
        <taxon>Hymenochirus</taxon>
    </lineage>
</organism>
<comment type="catalytic activity">
    <reaction evidence="17">
        <text>hexanoyl-CoA + H2O = hexanoyl-4'-phosphopantetheine + adenosine 3',5'-bisphosphate + 2 H(+)</text>
        <dbReference type="Rhea" id="RHEA:49980"/>
        <dbReference type="ChEBI" id="CHEBI:15377"/>
        <dbReference type="ChEBI" id="CHEBI:15378"/>
        <dbReference type="ChEBI" id="CHEBI:58343"/>
        <dbReference type="ChEBI" id="CHEBI:62620"/>
        <dbReference type="ChEBI" id="CHEBI:132012"/>
    </reaction>
    <physiologicalReaction direction="left-to-right" evidence="17">
        <dbReference type="Rhea" id="RHEA:49981"/>
    </physiologicalReaction>
</comment>
<evidence type="ECO:0000256" key="23">
    <source>
        <dbReference type="ARBA" id="ARBA00049284"/>
    </source>
</evidence>
<name>A0A8T2J040_9PIPI</name>
<accession>A0A8T2J040</accession>
<dbReference type="PANTHER" id="PTHR12992:SF24">
    <property type="entry name" value="PEROXISOMAL COENZYME A DIPHOSPHATASE NUDT7"/>
    <property type="match status" value="1"/>
</dbReference>
<evidence type="ECO:0000256" key="21">
    <source>
        <dbReference type="ARBA" id="ARBA00048667"/>
    </source>
</evidence>
<comment type="caution">
    <text evidence="32">The sequence shown here is derived from an EMBL/GenBank/DDBJ whole genome shotgun (WGS) entry which is preliminary data.</text>
</comment>
<dbReference type="Pfam" id="PF00293">
    <property type="entry name" value="NUDIX"/>
    <property type="match status" value="1"/>
</dbReference>
<evidence type="ECO:0000259" key="31">
    <source>
        <dbReference type="PROSITE" id="PS51462"/>
    </source>
</evidence>
<comment type="catalytic activity">
    <reaction evidence="19">
        <text>dodecanoyl-CoA + H2O = S-dodecanoyl-4'-phosphopantetheine + adenosine 3',5'-bisphosphate + 2 H(+)</text>
        <dbReference type="Rhea" id="RHEA:50024"/>
        <dbReference type="ChEBI" id="CHEBI:15377"/>
        <dbReference type="ChEBI" id="CHEBI:15378"/>
        <dbReference type="ChEBI" id="CHEBI:57375"/>
        <dbReference type="ChEBI" id="CHEBI:58343"/>
        <dbReference type="ChEBI" id="CHEBI:132015"/>
    </reaction>
    <physiologicalReaction direction="left-to-right" evidence="19">
        <dbReference type="Rhea" id="RHEA:50025"/>
    </physiologicalReaction>
</comment>
<dbReference type="Gene3D" id="3.90.79.10">
    <property type="entry name" value="Nucleoside Triphosphate Pyrophosphohydrolase"/>
    <property type="match status" value="1"/>
</dbReference>
<dbReference type="EC" id="3.6.1.77" evidence="13"/>
<keyword evidence="8" id="KW-0460">Magnesium</keyword>
<dbReference type="EMBL" id="JAACNH010000007">
    <property type="protein sequence ID" value="KAG8437622.1"/>
    <property type="molecule type" value="Genomic_DNA"/>
</dbReference>
<evidence type="ECO:0000256" key="28">
    <source>
        <dbReference type="ARBA" id="ARBA00072984"/>
    </source>
</evidence>
<evidence type="ECO:0000256" key="6">
    <source>
        <dbReference type="ARBA" id="ARBA00022723"/>
    </source>
</evidence>
<keyword evidence="30" id="KW-0472">Membrane</keyword>
<dbReference type="Proteomes" id="UP000812440">
    <property type="component" value="Chromosome 4"/>
</dbReference>
<evidence type="ECO:0000256" key="18">
    <source>
        <dbReference type="ARBA" id="ARBA00047666"/>
    </source>
</evidence>
<comment type="catalytic activity">
    <reaction evidence="24">
        <text>decanoyl-CoA + H2O = decanoyl-4'-phosphopantetheine + adenosine 3',5'-bisphosphate + 2 H(+)</text>
        <dbReference type="Rhea" id="RHEA:50020"/>
        <dbReference type="ChEBI" id="CHEBI:15377"/>
        <dbReference type="ChEBI" id="CHEBI:15378"/>
        <dbReference type="ChEBI" id="CHEBI:58343"/>
        <dbReference type="ChEBI" id="CHEBI:61430"/>
        <dbReference type="ChEBI" id="CHEBI:132014"/>
    </reaction>
    <physiologicalReaction direction="left-to-right" evidence="24">
        <dbReference type="Rhea" id="RHEA:50021"/>
    </physiologicalReaction>
</comment>
<keyword evidence="30" id="KW-1133">Transmembrane helix</keyword>
<keyword evidence="11" id="KW-0464">Manganese</keyword>
<dbReference type="GO" id="GO:0003723">
    <property type="term" value="F:RNA binding"/>
    <property type="evidence" value="ECO:0007669"/>
    <property type="project" value="UniProtKB-KW"/>
</dbReference>
<evidence type="ECO:0000256" key="7">
    <source>
        <dbReference type="ARBA" id="ARBA00022801"/>
    </source>
</evidence>
<keyword evidence="30" id="KW-0812">Transmembrane</keyword>
<evidence type="ECO:0000313" key="32">
    <source>
        <dbReference type="EMBL" id="KAG8437622.1"/>
    </source>
</evidence>
<comment type="cofactor">
    <cofactor evidence="2">
        <name>Mg(2+)</name>
        <dbReference type="ChEBI" id="CHEBI:18420"/>
    </cofactor>
</comment>
<gene>
    <name evidence="32" type="ORF">GDO86_008366</name>
</gene>
<evidence type="ECO:0000256" key="10">
    <source>
        <dbReference type="ARBA" id="ARBA00023140"/>
    </source>
</evidence>
<evidence type="ECO:0000256" key="2">
    <source>
        <dbReference type="ARBA" id="ARBA00001946"/>
    </source>
</evidence>
<dbReference type="SUPFAM" id="SSF55811">
    <property type="entry name" value="Nudix"/>
    <property type="match status" value="1"/>
</dbReference>
<evidence type="ECO:0000256" key="8">
    <source>
        <dbReference type="ARBA" id="ARBA00022842"/>
    </source>
</evidence>
<dbReference type="GO" id="GO:0009132">
    <property type="term" value="P:nucleoside diphosphate metabolic process"/>
    <property type="evidence" value="ECO:0007669"/>
    <property type="project" value="InterPro"/>
</dbReference>
<reference evidence="32" key="1">
    <citation type="thesis" date="2020" institute="ProQuest LLC" country="789 East Eisenhower Parkway, Ann Arbor, MI, USA">
        <title>Comparative Genomics and Chromosome Evolution.</title>
        <authorList>
            <person name="Mudd A.B."/>
        </authorList>
    </citation>
    <scope>NUCLEOTIDE SEQUENCE</scope>
    <source>
        <strain evidence="32">Female2</strain>
        <tissue evidence="32">Blood</tissue>
    </source>
</reference>
<dbReference type="PROSITE" id="PS51462">
    <property type="entry name" value="NUDIX"/>
    <property type="match status" value="1"/>
</dbReference>
<comment type="subcellular location">
    <subcellularLocation>
        <location evidence="3">Peroxisome</location>
    </subcellularLocation>
</comment>
<evidence type="ECO:0000256" key="26">
    <source>
        <dbReference type="ARBA" id="ARBA00051856"/>
    </source>
</evidence>
<evidence type="ECO:0000256" key="11">
    <source>
        <dbReference type="ARBA" id="ARBA00023211"/>
    </source>
</evidence>
<evidence type="ECO:0000256" key="16">
    <source>
        <dbReference type="ARBA" id="ARBA00047403"/>
    </source>
</evidence>
<dbReference type="AlphaFoldDB" id="A0A8T2J040"/>
<comment type="catalytic activity">
    <reaction evidence="25">
        <text>3alpha,7alpha,12alpha-trihydroxy-5beta-cholestan-26-oyl-CoA + H2O = 3alpha,7alpha,12alpha-trihydroxy-5beta-cholestan-26-oyl-4'-phosphopantetheine + adenosine 3',5'-bisphosphate + 2 H(+)</text>
        <dbReference type="Rhea" id="RHEA:50040"/>
        <dbReference type="ChEBI" id="CHEBI:15377"/>
        <dbReference type="ChEBI" id="CHEBI:15378"/>
        <dbReference type="ChEBI" id="CHEBI:58343"/>
        <dbReference type="ChEBI" id="CHEBI:63001"/>
        <dbReference type="ChEBI" id="CHEBI:132021"/>
    </reaction>
    <physiologicalReaction direction="left-to-right" evidence="25">
        <dbReference type="Rhea" id="RHEA:50041"/>
    </physiologicalReaction>
</comment>
<dbReference type="GO" id="GO:0005782">
    <property type="term" value="C:peroxisomal matrix"/>
    <property type="evidence" value="ECO:0007669"/>
    <property type="project" value="UniProtKB-ARBA"/>
</dbReference>
<comment type="catalytic activity">
    <reaction evidence="12">
        <text>CoA + H2O = (R)-4'-phosphopantetheine + adenosine 3',5'-bisphosphate + 2 H(+)</text>
        <dbReference type="Rhea" id="RHEA:64988"/>
        <dbReference type="ChEBI" id="CHEBI:15377"/>
        <dbReference type="ChEBI" id="CHEBI:15378"/>
        <dbReference type="ChEBI" id="CHEBI:57287"/>
        <dbReference type="ChEBI" id="CHEBI:58343"/>
        <dbReference type="ChEBI" id="CHEBI:61723"/>
        <dbReference type="EC" id="3.6.1.77"/>
    </reaction>
    <physiologicalReaction direction="left-to-right" evidence="12">
        <dbReference type="Rhea" id="RHEA:64989"/>
    </physiologicalReaction>
</comment>
<evidence type="ECO:0000256" key="20">
    <source>
        <dbReference type="ARBA" id="ARBA00048624"/>
    </source>
</evidence>
<comment type="function">
    <text evidence="27">Fatty acyl-coenzyme A (CoA) diphosphatase that hydrolyzes fatty acyl-CoA to yield acyl-4'-phosphopantetheine and adenosine 3',5'-bisphosphate. Cleaves CoA, CoA esters and oxidized CoA with similar efficiencies. Preferentially hydrolyzes medium-chain acyl-CoAs and bile acid-CoAs. Has no activity toward NDP-sugars, CDP-alcohols, (deoxy)nucleoside 5'-triphosphates, nucleoside 5'-di or monophosphates, diadenosine polyphosphates, NAD, NADH, NADP, NADPH or thymidine-5'-monophospho-p-nitrophenyl ester. May be required to eliminate oxidized CoA from peroxisomes, or regulate CoA and acyl-CoA levels in this organelle in response to metabolic demand. Does not play a role in U8 snoRNA decapping activity. Binds U8 snoRNA. Exhibits decapping activity towards dpCoA-capped RNAs in vitro.</text>
</comment>
<evidence type="ECO:0000256" key="24">
    <source>
        <dbReference type="ARBA" id="ARBA00050371"/>
    </source>
</evidence>
<evidence type="ECO:0000256" key="13">
    <source>
        <dbReference type="ARBA" id="ARBA00044967"/>
    </source>
</evidence>
<comment type="catalytic activity">
    <reaction evidence="26">
        <text>acetyl-CoA + H2O = S-acetyl-4'-phosphopantetheine + adenosine 3',5'-bisphosphate + 2 H(+)</text>
        <dbReference type="Rhea" id="RHEA:64992"/>
        <dbReference type="ChEBI" id="CHEBI:15377"/>
        <dbReference type="ChEBI" id="CHEBI:15378"/>
        <dbReference type="ChEBI" id="CHEBI:57288"/>
        <dbReference type="ChEBI" id="CHEBI:58343"/>
        <dbReference type="ChEBI" id="CHEBI:156266"/>
    </reaction>
    <physiologicalReaction direction="left-to-right" evidence="26">
        <dbReference type="Rhea" id="RHEA:64993"/>
    </physiologicalReaction>
</comment>
<dbReference type="PANTHER" id="PTHR12992">
    <property type="entry name" value="NUDIX HYDROLASE"/>
    <property type="match status" value="1"/>
</dbReference>
<comment type="catalytic activity">
    <reaction evidence="18">
        <text>propanoyl-CoA + H2O = propanoyl-4'-phosphopantetheine + adenosine 3',5'-bisphosphate + 2 H(+)</text>
        <dbReference type="Rhea" id="RHEA:67464"/>
        <dbReference type="ChEBI" id="CHEBI:15377"/>
        <dbReference type="ChEBI" id="CHEBI:15378"/>
        <dbReference type="ChEBI" id="CHEBI:57392"/>
        <dbReference type="ChEBI" id="CHEBI:58343"/>
        <dbReference type="ChEBI" id="CHEBI:172362"/>
    </reaction>
    <physiologicalReaction direction="left-to-right" evidence="18">
        <dbReference type="Rhea" id="RHEA:67465"/>
    </physiologicalReaction>
</comment>
<evidence type="ECO:0000256" key="4">
    <source>
        <dbReference type="ARBA" id="ARBA00006506"/>
    </source>
</evidence>
<keyword evidence="10" id="KW-0576">Peroxisome</keyword>
<evidence type="ECO:0000313" key="33">
    <source>
        <dbReference type="Proteomes" id="UP000812440"/>
    </source>
</evidence>
<protein>
    <recommendedName>
        <fullName evidence="28">Peroxisomal coenzyme A diphosphatase NUDT7</fullName>
        <ecNumber evidence="13">3.6.1.77</ecNumber>
    </recommendedName>
    <alternativeName>
        <fullName evidence="29">Nucleoside diphosphate-linked moiety X motif 7</fullName>
    </alternativeName>
</protein>
<feature type="transmembrane region" description="Helical" evidence="30">
    <location>
        <begin position="180"/>
        <end position="198"/>
    </location>
</feature>
<comment type="catalytic activity">
    <reaction evidence="23">
        <text>butanoyl-CoA + H2O = S-butanoyl-4'-phosphopantetheine + adenosine 3',5'-bisphosphate + 2 H(+)</text>
        <dbReference type="Rhea" id="RHEA:49976"/>
        <dbReference type="ChEBI" id="CHEBI:15377"/>
        <dbReference type="ChEBI" id="CHEBI:15378"/>
        <dbReference type="ChEBI" id="CHEBI:57371"/>
        <dbReference type="ChEBI" id="CHEBI:58343"/>
        <dbReference type="ChEBI" id="CHEBI:132011"/>
    </reaction>
    <physiologicalReaction direction="left-to-right" evidence="23">
        <dbReference type="Rhea" id="RHEA:49977"/>
    </physiologicalReaction>
</comment>
<comment type="cofactor">
    <cofactor evidence="1">
        <name>Mn(2+)</name>
        <dbReference type="ChEBI" id="CHEBI:29035"/>
    </cofactor>
</comment>
<dbReference type="GO" id="GO:0015938">
    <property type="term" value="P:coenzyme A catabolic process"/>
    <property type="evidence" value="ECO:0007669"/>
    <property type="project" value="TreeGrafter"/>
</dbReference>
<keyword evidence="9" id="KW-0694">RNA-binding</keyword>
<evidence type="ECO:0000256" key="12">
    <source>
        <dbReference type="ARBA" id="ARBA00044908"/>
    </source>
</evidence>
<evidence type="ECO:0000256" key="17">
    <source>
        <dbReference type="ARBA" id="ARBA00047466"/>
    </source>
</evidence>
<proteinExistence type="inferred from homology"/>
<dbReference type="GO" id="GO:0030145">
    <property type="term" value="F:manganese ion binding"/>
    <property type="evidence" value="ECO:0007669"/>
    <property type="project" value="InterPro"/>
</dbReference>
<evidence type="ECO:0000256" key="25">
    <source>
        <dbReference type="ARBA" id="ARBA00051749"/>
    </source>
</evidence>
<comment type="catalytic activity">
    <reaction evidence="20">
        <text>succinyl-CoA + H2O = succinyl-4'-phosphopantetheine + adenosine 3',5'-bisphosphate + 2 H(+)</text>
        <dbReference type="Rhea" id="RHEA:67472"/>
        <dbReference type="ChEBI" id="CHEBI:15377"/>
        <dbReference type="ChEBI" id="CHEBI:15378"/>
        <dbReference type="ChEBI" id="CHEBI:57292"/>
        <dbReference type="ChEBI" id="CHEBI:58343"/>
        <dbReference type="ChEBI" id="CHEBI:172364"/>
    </reaction>
    <physiologicalReaction direction="left-to-right" evidence="20">
        <dbReference type="Rhea" id="RHEA:67473"/>
    </physiologicalReaction>
</comment>
<evidence type="ECO:0000256" key="30">
    <source>
        <dbReference type="SAM" id="Phobius"/>
    </source>
</evidence>
<dbReference type="InterPro" id="IPR000086">
    <property type="entry name" value="NUDIX_hydrolase_dom"/>
</dbReference>
<evidence type="ECO:0000256" key="3">
    <source>
        <dbReference type="ARBA" id="ARBA00004275"/>
    </source>
</evidence>
<dbReference type="InterPro" id="IPR045121">
    <property type="entry name" value="CoAse"/>
</dbReference>